<dbReference type="NCBIfam" id="NF010030">
    <property type="entry name" value="PRK13505.1"/>
    <property type="match status" value="1"/>
</dbReference>
<dbReference type="Proteomes" id="UP001220478">
    <property type="component" value="Chromosome"/>
</dbReference>
<dbReference type="InterPro" id="IPR027417">
    <property type="entry name" value="P-loop_NTPase"/>
</dbReference>
<accession>A0ABY8C743</accession>
<dbReference type="SUPFAM" id="SSF52540">
    <property type="entry name" value="P-loop containing nucleoside triphosphate hydrolases"/>
    <property type="match status" value="1"/>
</dbReference>
<evidence type="ECO:0000256" key="3">
    <source>
        <dbReference type="ARBA" id="ARBA00022741"/>
    </source>
</evidence>
<dbReference type="EMBL" id="CP118868">
    <property type="protein sequence ID" value="WEG35163.1"/>
    <property type="molecule type" value="Genomic_DNA"/>
</dbReference>
<dbReference type="HAMAP" id="MF_01543">
    <property type="entry name" value="FTHFS"/>
    <property type="match status" value="1"/>
</dbReference>
<protein>
    <recommendedName>
        <fullName evidence="5">Formate--tetrahydrofolate ligase</fullName>
        <ecNumber evidence="5">6.3.4.3</ecNumber>
    </recommendedName>
    <alternativeName>
        <fullName evidence="5">Formyltetrahydrofolate synthetase</fullName>
        <shortName evidence="5">FHS</shortName>
        <shortName evidence="5">FTHFS</shortName>
    </alternativeName>
</protein>
<sequence>MKREELTDIKEVAAKLNLRANELQQYGTFAAKIAYDWQQDNLPEAGKLILLTATSPTPAGEGKTTTAIGLIDALAKLHKNVCGALREPSMGPTFGLKGGACGGGKAQVLPAEDINLHFTGDLAAITQANNLLAACLDNHIYWGNSLQIDPQRILLKRALDMNDRSLRNFTYTIKQPATVPNAQTYVINGSYTITAASELLAIFGLAKDFADLRYRLDHMVLAYNFAGEPVYTRQLKITDALLTILQTAFNPNLVQTAEHNPVLLHGGAFANIANGTNTLVSTKLALRLADYVVTEAGFGSDLGLEKYCDLLAAPNNLHLAAVVLVSSLRALKYQAGIKPDDWQKINLAAVRQGFANLQRHIEIVRTFKRNPYVCLNVFPDDNMEEINYLQSLLQERGIKLYVSHVYAAGGEGILPLARDLCCDLEKNPSCNTYNLQAESSDFKERIELIAKKLYGAAAVEFSEQAQVDIAAITRQGWQNLPVCIAKTPLSFTDNAKNLNAPQNFVLTVTSLKPYTGAGFIVAACGKILTLPGLPADPAACHMRCL</sequence>
<comment type="pathway">
    <text evidence="5">One-carbon metabolism; tetrahydrofolate interconversion.</text>
</comment>
<name>A0ABY8C743_9FIRM</name>
<keyword evidence="3 5" id="KW-0547">Nucleotide-binding</keyword>
<evidence type="ECO:0000313" key="6">
    <source>
        <dbReference type="EMBL" id="WEG35163.1"/>
    </source>
</evidence>
<keyword evidence="1 5" id="KW-0554">One-carbon metabolism</keyword>
<dbReference type="GO" id="GO:0004329">
    <property type="term" value="F:formate-tetrahydrofolate ligase activity"/>
    <property type="evidence" value="ECO:0007669"/>
    <property type="project" value="UniProtKB-EC"/>
</dbReference>
<dbReference type="Gene3D" id="3.40.50.300">
    <property type="entry name" value="P-loop containing nucleotide triphosphate hydrolases"/>
    <property type="match status" value="1"/>
</dbReference>
<keyword evidence="2 5" id="KW-0436">Ligase</keyword>
<evidence type="ECO:0000256" key="1">
    <source>
        <dbReference type="ARBA" id="ARBA00022563"/>
    </source>
</evidence>
<evidence type="ECO:0000256" key="4">
    <source>
        <dbReference type="ARBA" id="ARBA00022840"/>
    </source>
</evidence>
<proteinExistence type="inferred from homology"/>
<evidence type="ECO:0000256" key="2">
    <source>
        <dbReference type="ARBA" id="ARBA00022598"/>
    </source>
</evidence>
<evidence type="ECO:0000313" key="7">
    <source>
        <dbReference type="Proteomes" id="UP001220478"/>
    </source>
</evidence>
<comment type="similarity">
    <text evidence="5">Belongs to the formate--tetrahydrofolate ligase family.</text>
</comment>
<dbReference type="Gene3D" id="3.10.410.10">
    <property type="entry name" value="Formyltetrahydrofolate synthetase, domain 3"/>
    <property type="match status" value="1"/>
</dbReference>
<dbReference type="Gene3D" id="3.30.1510.10">
    <property type="entry name" value="Domain 2, N(10)-formyltetrahydrofolate synthetase"/>
    <property type="match status" value="1"/>
</dbReference>
<feature type="binding site" evidence="5">
    <location>
        <begin position="57"/>
        <end position="64"/>
    </location>
    <ligand>
        <name>ATP</name>
        <dbReference type="ChEBI" id="CHEBI:30616"/>
    </ligand>
</feature>
<comment type="catalytic activity">
    <reaction evidence="5">
        <text>(6S)-5,6,7,8-tetrahydrofolate + formate + ATP = (6R)-10-formyltetrahydrofolate + ADP + phosphate</text>
        <dbReference type="Rhea" id="RHEA:20221"/>
        <dbReference type="ChEBI" id="CHEBI:15740"/>
        <dbReference type="ChEBI" id="CHEBI:30616"/>
        <dbReference type="ChEBI" id="CHEBI:43474"/>
        <dbReference type="ChEBI" id="CHEBI:57453"/>
        <dbReference type="ChEBI" id="CHEBI:195366"/>
        <dbReference type="ChEBI" id="CHEBI:456216"/>
        <dbReference type="EC" id="6.3.4.3"/>
    </reaction>
</comment>
<evidence type="ECO:0000256" key="5">
    <source>
        <dbReference type="HAMAP-Rule" id="MF_01543"/>
    </source>
</evidence>
<dbReference type="EC" id="6.3.4.3" evidence="5"/>
<gene>
    <name evidence="5" type="primary">fhs</name>
    <name evidence="6" type="ORF">PYS61_04310</name>
</gene>
<keyword evidence="7" id="KW-1185">Reference proteome</keyword>
<dbReference type="RefSeq" id="WP_315571210.1">
    <property type="nucleotide sequence ID" value="NZ_CP118868.1"/>
</dbReference>
<organism evidence="6 7">
    <name type="scientific">Amygdalobacter indicium</name>
    <dbReference type="NCBI Taxonomy" id="3029272"/>
    <lineage>
        <taxon>Bacteria</taxon>
        <taxon>Bacillati</taxon>
        <taxon>Bacillota</taxon>
        <taxon>Clostridia</taxon>
        <taxon>Eubacteriales</taxon>
        <taxon>Oscillospiraceae</taxon>
        <taxon>Amygdalobacter</taxon>
    </lineage>
</organism>
<reference evidence="6 7" key="1">
    <citation type="submission" date="2023-02" db="EMBL/GenBank/DDBJ databases">
        <title>Novel Oscillospiraceae bacterial genomes.</title>
        <authorList>
            <person name="Srinivasan S."/>
            <person name="Austin M.N."/>
            <person name="Fiedler T.L."/>
            <person name="Strenk S.M."/>
            <person name="Agnew K.J."/>
            <person name="Nagana Gowda G.A."/>
            <person name="Raftery D."/>
            <person name="Beamer M.A."/>
            <person name="Achilles S.L."/>
            <person name="Wiesenfeld H.C."/>
            <person name="Fredricks D.N."/>
            <person name="Hillier S.L."/>
        </authorList>
    </citation>
    <scope>NUCLEOTIDE SEQUENCE [LARGE SCALE GENOMIC DNA]</scope>
    <source>
        <strain evidence="6 7">CHIC02 1186E3-8</strain>
    </source>
</reference>
<dbReference type="Pfam" id="PF01268">
    <property type="entry name" value="FTHFS"/>
    <property type="match status" value="1"/>
</dbReference>
<dbReference type="InterPro" id="IPR000559">
    <property type="entry name" value="Formate_THF_ligase"/>
</dbReference>
<keyword evidence="4 5" id="KW-0067">ATP-binding</keyword>